<evidence type="ECO:0000256" key="2">
    <source>
        <dbReference type="ARBA" id="ARBA00022898"/>
    </source>
</evidence>
<dbReference type="InterPro" id="IPR000524">
    <property type="entry name" value="Tscrpt_reg_HTH_GntR"/>
</dbReference>
<keyword evidence="7" id="KW-0032">Aminotransferase</keyword>
<evidence type="ECO:0000256" key="4">
    <source>
        <dbReference type="ARBA" id="ARBA00023125"/>
    </source>
</evidence>
<organism evidence="7 8">
    <name type="scientific">Plantactinospora alkalitolerans</name>
    <dbReference type="NCBI Taxonomy" id="2789879"/>
    <lineage>
        <taxon>Bacteria</taxon>
        <taxon>Bacillati</taxon>
        <taxon>Actinomycetota</taxon>
        <taxon>Actinomycetes</taxon>
        <taxon>Micromonosporales</taxon>
        <taxon>Micromonosporaceae</taxon>
        <taxon>Plantactinospora</taxon>
    </lineage>
</organism>
<evidence type="ECO:0000313" key="7">
    <source>
        <dbReference type="EMBL" id="MBF9127423.1"/>
    </source>
</evidence>
<name>A0ABS0GMK8_9ACTN</name>
<protein>
    <submittedName>
        <fullName evidence="7">PLP-dependent aminotransferase family protein</fullName>
    </submittedName>
</protein>
<dbReference type="Pfam" id="PF00392">
    <property type="entry name" value="GntR"/>
    <property type="match status" value="1"/>
</dbReference>
<keyword evidence="4" id="KW-0238">DNA-binding</keyword>
<dbReference type="RefSeq" id="WP_196199088.1">
    <property type="nucleotide sequence ID" value="NZ_JADPUN010000019.1"/>
</dbReference>
<comment type="caution">
    <text evidence="7">The sequence shown here is derived from an EMBL/GenBank/DDBJ whole genome shotgun (WGS) entry which is preliminary data.</text>
</comment>
<evidence type="ECO:0000256" key="3">
    <source>
        <dbReference type="ARBA" id="ARBA00023015"/>
    </source>
</evidence>
<dbReference type="EMBL" id="JADPUN010000019">
    <property type="protein sequence ID" value="MBF9127423.1"/>
    <property type="molecule type" value="Genomic_DNA"/>
</dbReference>
<dbReference type="InterPro" id="IPR004839">
    <property type="entry name" value="Aminotransferase_I/II_large"/>
</dbReference>
<dbReference type="SUPFAM" id="SSF53383">
    <property type="entry name" value="PLP-dependent transferases"/>
    <property type="match status" value="1"/>
</dbReference>
<dbReference type="InterPro" id="IPR036390">
    <property type="entry name" value="WH_DNA-bd_sf"/>
</dbReference>
<dbReference type="InterPro" id="IPR015424">
    <property type="entry name" value="PyrdxlP-dep_Trfase"/>
</dbReference>
<dbReference type="Proteomes" id="UP000638560">
    <property type="component" value="Unassembled WGS sequence"/>
</dbReference>
<keyword evidence="2" id="KW-0663">Pyridoxal phosphate</keyword>
<evidence type="ECO:0000256" key="1">
    <source>
        <dbReference type="ARBA" id="ARBA00005384"/>
    </source>
</evidence>
<dbReference type="PROSITE" id="PS50949">
    <property type="entry name" value="HTH_GNTR"/>
    <property type="match status" value="1"/>
</dbReference>
<dbReference type="Gene3D" id="3.40.640.10">
    <property type="entry name" value="Type I PLP-dependent aspartate aminotransferase-like (Major domain)"/>
    <property type="match status" value="1"/>
</dbReference>
<dbReference type="Gene3D" id="1.10.10.10">
    <property type="entry name" value="Winged helix-like DNA-binding domain superfamily/Winged helix DNA-binding domain"/>
    <property type="match status" value="1"/>
</dbReference>
<dbReference type="SUPFAM" id="SSF46785">
    <property type="entry name" value="Winged helix' DNA-binding domain"/>
    <property type="match status" value="1"/>
</dbReference>
<comment type="similarity">
    <text evidence="1">In the C-terminal section; belongs to the class-I pyridoxal-phosphate-dependent aminotransferase family.</text>
</comment>
<keyword evidence="5" id="KW-0804">Transcription</keyword>
<dbReference type="CDD" id="cd00609">
    <property type="entry name" value="AAT_like"/>
    <property type="match status" value="1"/>
</dbReference>
<dbReference type="InterPro" id="IPR015421">
    <property type="entry name" value="PyrdxlP-dep_Trfase_major"/>
</dbReference>
<feature type="domain" description="HTH gntR-type" evidence="6">
    <location>
        <begin position="30"/>
        <end position="98"/>
    </location>
</feature>
<reference evidence="7 8" key="1">
    <citation type="submission" date="2020-11" db="EMBL/GenBank/DDBJ databases">
        <title>A novel isolate from a Black sea contaminated sediment with potential to produce alkanes: Plantactinospora alkalitolerans sp. nov.</title>
        <authorList>
            <person name="Carro L."/>
            <person name="Veyisoglu A."/>
            <person name="Guven K."/>
            <person name="Schumann P."/>
            <person name="Klenk H.-P."/>
            <person name="Sahin N."/>
        </authorList>
    </citation>
    <scope>NUCLEOTIDE SEQUENCE [LARGE SCALE GENOMIC DNA]</scope>
    <source>
        <strain evidence="7 8">S1510</strain>
    </source>
</reference>
<dbReference type="PANTHER" id="PTHR46577:SF1">
    <property type="entry name" value="HTH-TYPE TRANSCRIPTIONAL REGULATORY PROTEIN GABR"/>
    <property type="match status" value="1"/>
</dbReference>
<proteinExistence type="inferred from homology"/>
<keyword evidence="8" id="KW-1185">Reference proteome</keyword>
<dbReference type="InterPro" id="IPR051446">
    <property type="entry name" value="HTH_trans_reg/aminotransferase"/>
</dbReference>
<sequence>MSRAIPDSDDRSITSGSDFLQLDIGAAPAGRRAEWLADQLRRAIADGRLPLGGRLPATRVFADELGVSRGLVTEAYQRLVEDGHVVGRGRAGTVVVAAPAPAPAGPGVPPPPDTASADPTALFGAPPGNDVFDALRATPARIDLSPGVPDLAAFPRAAWLRAERTVLDNLAPADLGYGDPRGTPALRLAAAAWLARYRGIRVDPAEVIIVAGVAQGIGLLAQVLRNEGITAMAVEDPGSLGTRQHLRNWGLDTPPIPVGPTGLRIDALATSGLPAVMLTPAHQFPTGVVLGGEPRRRLMRWAEAGGLIVEDDYDAEHRYDRSPVPALRAVLAERVCYTGSVSKLLAPALRVGWLLAPAGYRDALVAAKRNADLGNAALPQLVLAELMTSGALERHLRLLRRRHVRRRDTMIRAVRTHLPGAAVHGAAAGLHLMVTFGGDVVDVDLAAACLAEGVKVQPLSWHCQRPYRPGLVLGYAANPSNEIEDGVAALGRALRHTAGTRTTRRPG</sequence>
<dbReference type="InterPro" id="IPR036388">
    <property type="entry name" value="WH-like_DNA-bd_sf"/>
</dbReference>
<dbReference type="GO" id="GO:0008483">
    <property type="term" value="F:transaminase activity"/>
    <property type="evidence" value="ECO:0007669"/>
    <property type="project" value="UniProtKB-KW"/>
</dbReference>
<evidence type="ECO:0000313" key="8">
    <source>
        <dbReference type="Proteomes" id="UP000638560"/>
    </source>
</evidence>
<evidence type="ECO:0000259" key="6">
    <source>
        <dbReference type="PROSITE" id="PS50949"/>
    </source>
</evidence>
<keyword evidence="3" id="KW-0805">Transcription regulation</keyword>
<gene>
    <name evidence="7" type="ORF">I0C86_00200</name>
</gene>
<dbReference type="PANTHER" id="PTHR46577">
    <property type="entry name" value="HTH-TYPE TRANSCRIPTIONAL REGULATORY PROTEIN GABR"/>
    <property type="match status" value="1"/>
</dbReference>
<keyword evidence="7" id="KW-0808">Transferase</keyword>
<accession>A0ABS0GMK8</accession>
<dbReference type="SMART" id="SM00345">
    <property type="entry name" value="HTH_GNTR"/>
    <property type="match status" value="1"/>
</dbReference>
<evidence type="ECO:0000256" key="5">
    <source>
        <dbReference type="ARBA" id="ARBA00023163"/>
    </source>
</evidence>
<dbReference type="CDD" id="cd07377">
    <property type="entry name" value="WHTH_GntR"/>
    <property type="match status" value="1"/>
</dbReference>
<dbReference type="Pfam" id="PF00155">
    <property type="entry name" value="Aminotran_1_2"/>
    <property type="match status" value="1"/>
</dbReference>